<keyword evidence="1" id="KW-0472">Membrane</keyword>
<evidence type="ECO:0000256" key="1">
    <source>
        <dbReference type="SAM" id="Phobius"/>
    </source>
</evidence>
<proteinExistence type="predicted"/>
<sequence>MKCIKCHQDTPDTESYCIHCGFKMDVTYEEITKKMATDNKKQKEEETEAFARWCLVIGIVVFVSGMIFRSLWTNPPYPDVIPNYVPLEELPHKSVYLIQPEYVKQGDVK</sequence>
<name>A0A5S9F445_UABAM</name>
<gene>
    <name evidence="2" type="ORF">UABAM_02187</name>
</gene>
<dbReference type="EMBL" id="AP019860">
    <property type="protein sequence ID" value="BBM83832.1"/>
    <property type="molecule type" value="Genomic_DNA"/>
</dbReference>
<accession>A0A5S9F445</accession>
<keyword evidence="1" id="KW-0812">Transmembrane</keyword>
<keyword evidence="3" id="KW-1185">Reference proteome</keyword>
<keyword evidence="1" id="KW-1133">Transmembrane helix</keyword>
<evidence type="ECO:0000313" key="2">
    <source>
        <dbReference type="EMBL" id="BBM83832.1"/>
    </source>
</evidence>
<reference evidence="2 3" key="1">
    <citation type="submission" date="2019-08" db="EMBL/GenBank/DDBJ databases">
        <title>Complete genome sequence of Candidatus Uab amorphum.</title>
        <authorList>
            <person name="Shiratori T."/>
            <person name="Suzuki S."/>
            <person name="Kakizawa Y."/>
            <person name="Ishida K."/>
        </authorList>
    </citation>
    <scope>NUCLEOTIDE SEQUENCE [LARGE SCALE GENOMIC DNA]</scope>
    <source>
        <strain evidence="2 3">SRT547</strain>
    </source>
</reference>
<dbReference type="Proteomes" id="UP000326354">
    <property type="component" value="Chromosome"/>
</dbReference>
<evidence type="ECO:0000313" key="3">
    <source>
        <dbReference type="Proteomes" id="UP000326354"/>
    </source>
</evidence>
<feature type="transmembrane region" description="Helical" evidence="1">
    <location>
        <begin position="50"/>
        <end position="72"/>
    </location>
</feature>
<dbReference type="KEGG" id="uam:UABAM_02187"/>
<dbReference type="RefSeq" id="WP_151968016.1">
    <property type="nucleotide sequence ID" value="NZ_AP019860.1"/>
</dbReference>
<evidence type="ECO:0008006" key="4">
    <source>
        <dbReference type="Google" id="ProtNLM"/>
    </source>
</evidence>
<protein>
    <recommendedName>
        <fullName evidence="4">Zinc-ribbon domain-containing protein</fullName>
    </recommendedName>
</protein>
<organism evidence="2 3">
    <name type="scientific">Uabimicrobium amorphum</name>
    <dbReference type="NCBI Taxonomy" id="2596890"/>
    <lineage>
        <taxon>Bacteria</taxon>
        <taxon>Pseudomonadati</taxon>
        <taxon>Planctomycetota</taxon>
        <taxon>Candidatus Uabimicrobiia</taxon>
        <taxon>Candidatus Uabimicrobiales</taxon>
        <taxon>Candidatus Uabimicrobiaceae</taxon>
        <taxon>Candidatus Uabimicrobium</taxon>
    </lineage>
</organism>
<dbReference type="AlphaFoldDB" id="A0A5S9F445"/>